<dbReference type="GO" id="GO:0008661">
    <property type="term" value="F:1-deoxy-D-xylulose-5-phosphate synthase activity"/>
    <property type="evidence" value="ECO:0007669"/>
    <property type="project" value="UniProtKB-EC"/>
</dbReference>
<keyword evidence="8" id="KW-0479">Metal-binding</keyword>
<dbReference type="CDD" id="cd02007">
    <property type="entry name" value="TPP_DXS"/>
    <property type="match status" value="1"/>
</dbReference>
<dbReference type="InterPro" id="IPR049557">
    <property type="entry name" value="Transketolase_CS"/>
</dbReference>
<reference evidence="14" key="1">
    <citation type="submission" date="2020-05" db="EMBL/GenBank/DDBJ databases">
        <authorList>
            <person name="Chiriac C."/>
            <person name="Salcher M."/>
            <person name="Ghai R."/>
            <person name="Kavagutti S V."/>
        </authorList>
    </citation>
    <scope>NUCLEOTIDE SEQUENCE</scope>
</reference>
<evidence type="ECO:0000256" key="3">
    <source>
        <dbReference type="ARBA" id="ARBA00004980"/>
    </source>
</evidence>
<dbReference type="SUPFAM" id="SSF52518">
    <property type="entry name" value="Thiamin diphosphate-binding fold (THDP-binding)"/>
    <property type="match status" value="2"/>
</dbReference>
<dbReference type="NCBIfam" id="TIGR00204">
    <property type="entry name" value="dxs"/>
    <property type="match status" value="1"/>
</dbReference>
<evidence type="ECO:0000256" key="4">
    <source>
        <dbReference type="ARBA" id="ARBA00011081"/>
    </source>
</evidence>
<feature type="domain" description="Transketolase-like pyrimidine-binding" evidence="13">
    <location>
        <begin position="315"/>
        <end position="479"/>
    </location>
</feature>
<proteinExistence type="inferred from homology"/>
<keyword evidence="10" id="KW-0784">Thiamine biosynthesis</keyword>
<comment type="similarity">
    <text evidence="4">Belongs to the transketolase family. DXPS subfamily.</text>
</comment>
<evidence type="ECO:0000256" key="1">
    <source>
        <dbReference type="ARBA" id="ARBA00001946"/>
    </source>
</evidence>
<dbReference type="Pfam" id="PF13292">
    <property type="entry name" value="DXP_synthase_N"/>
    <property type="match status" value="1"/>
</dbReference>
<comment type="cofactor">
    <cofactor evidence="2">
        <name>thiamine diphosphate</name>
        <dbReference type="ChEBI" id="CHEBI:58937"/>
    </cofactor>
</comment>
<dbReference type="PANTHER" id="PTHR43322">
    <property type="entry name" value="1-D-DEOXYXYLULOSE 5-PHOSPHATE SYNTHASE-RELATED"/>
    <property type="match status" value="1"/>
</dbReference>
<dbReference type="PROSITE" id="PS00801">
    <property type="entry name" value="TRANSKETOLASE_1"/>
    <property type="match status" value="1"/>
</dbReference>
<comment type="subunit">
    <text evidence="5">Homodimer.</text>
</comment>
<sequence>MLEAIKSPADLAGLNSEQLKQLSDEIRSFLVEKVSKTGGHLGPNLGVVELTIAIHRAFESPKDVILFDTGHQSYVHKILTGRQNSFDQLRQRGGISGYPNRAESVHDVIENSHASTALSWGDGISRGFSVQGIEDRHVVVVVGDGALTGGMSWEALNNIATANKRNLIIVINDNERSYSPTIGGVATYLSTLRVTSGYEKFLDWGKDVLHKTPVVGGPIYDTLHGMKKGIKDIIAPQGMFEDLGLKYMGPIDGHDILAMERALLQAKEYGAPILVHAITEKGRGHKPAVADEAEKFHAVGIVDPETGEPLSKGALTWTKIFAAELVEIGKEREDIVAITAAMLGPTGLDQFAQIFPERTVDVGIAEQHAVTSAAGMAFTGVHPVVAVYSTFLNRAFDQLLLDVALHKAGVTFVLDRAGITGDDGPSHHGIWDLALTGIVPTMHVAAPRDGARLRELLREAIDINDAPSMVRFPKGAVQIDIPAFERRDGIDVLYRGESADVLMISVGAMAALAVEAASQAYREGVGVTVIDPRWVKPLPQSLVAMAQRYTSVVVLEDGIRHGGIASSISELLRDAGVHVPLHSIGVPLEFLEHSKRSEILSDIGITAQNIARSVVEWSSSFKEEMQPRVDENANRTQNH</sequence>
<dbReference type="GO" id="GO:0016114">
    <property type="term" value="P:terpenoid biosynthetic process"/>
    <property type="evidence" value="ECO:0007669"/>
    <property type="project" value="InterPro"/>
</dbReference>
<organism evidence="14">
    <name type="scientific">freshwater metagenome</name>
    <dbReference type="NCBI Taxonomy" id="449393"/>
    <lineage>
        <taxon>unclassified sequences</taxon>
        <taxon>metagenomes</taxon>
        <taxon>ecological metagenomes</taxon>
    </lineage>
</organism>
<evidence type="ECO:0000259" key="13">
    <source>
        <dbReference type="SMART" id="SM00861"/>
    </source>
</evidence>
<evidence type="ECO:0000256" key="8">
    <source>
        <dbReference type="ARBA" id="ARBA00022723"/>
    </source>
</evidence>
<dbReference type="GO" id="GO:0005829">
    <property type="term" value="C:cytosol"/>
    <property type="evidence" value="ECO:0007669"/>
    <property type="project" value="TreeGrafter"/>
</dbReference>
<gene>
    <name evidence="14" type="ORF">UFOPK2816_00287</name>
</gene>
<dbReference type="Gene3D" id="3.40.50.920">
    <property type="match status" value="1"/>
</dbReference>
<keyword evidence="7" id="KW-0808">Transferase</keyword>
<comment type="pathway">
    <text evidence="3">Metabolic intermediate biosynthesis; 1-deoxy-D-xylulose 5-phosphate biosynthesis; 1-deoxy-D-xylulose 5-phosphate from D-glyceraldehyde 3-phosphate and pyruvate: step 1/1.</text>
</comment>
<dbReference type="UniPathway" id="UPA00064">
    <property type="reaction ID" value="UER00091"/>
</dbReference>
<evidence type="ECO:0000256" key="12">
    <source>
        <dbReference type="ARBA" id="ARBA00023229"/>
    </source>
</evidence>
<evidence type="ECO:0000256" key="2">
    <source>
        <dbReference type="ARBA" id="ARBA00001964"/>
    </source>
</evidence>
<dbReference type="SMART" id="SM00861">
    <property type="entry name" value="Transket_pyr"/>
    <property type="match status" value="1"/>
</dbReference>
<dbReference type="FunFam" id="3.40.50.970:FF:000005">
    <property type="entry name" value="1-deoxy-D-xylulose-5-phosphate synthase"/>
    <property type="match status" value="1"/>
</dbReference>
<dbReference type="InterPro" id="IPR029061">
    <property type="entry name" value="THDP-binding"/>
</dbReference>
<evidence type="ECO:0000256" key="10">
    <source>
        <dbReference type="ARBA" id="ARBA00022977"/>
    </source>
</evidence>
<dbReference type="GO" id="GO:0009228">
    <property type="term" value="P:thiamine biosynthetic process"/>
    <property type="evidence" value="ECO:0007669"/>
    <property type="project" value="UniProtKB-KW"/>
</dbReference>
<dbReference type="InterPro" id="IPR020826">
    <property type="entry name" value="Transketolase_BS"/>
</dbReference>
<dbReference type="Pfam" id="PF02780">
    <property type="entry name" value="Transketolase_C"/>
    <property type="match status" value="1"/>
</dbReference>
<dbReference type="GO" id="GO:0046872">
    <property type="term" value="F:metal ion binding"/>
    <property type="evidence" value="ECO:0007669"/>
    <property type="project" value="UniProtKB-KW"/>
</dbReference>
<evidence type="ECO:0000313" key="14">
    <source>
        <dbReference type="EMBL" id="CAB4741147.1"/>
    </source>
</evidence>
<dbReference type="CDD" id="cd07033">
    <property type="entry name" value="TPP_PYR_DXS_TK_like"/>
    <property type="match status" value="1"/>
</dbReference>
<evidence type="ECO:0000256" key="5">
    <source>
        <dbReference type="ARBA" id="ARBA00011738"/>
    </source>
</evidence>
<evidence type="ECO:0000256" key="11">
    <source>
        <dbReference type="ARBA" id="ARBA00023052"/>
    </source>
</evidence>
<dbReference type="InterPro" id="IPR033248">
    <property type="entry name" value="Transketolase_C"/>
</dbReference>
<name>A0A6J6T2M7_9ZZZZ</name>
<dbReference type="PANTHER" id="PTHR43322:SF5">
    <property type="entry name" value="1-DEOXY-D-XYLULOSE-5-PHOSPHATE SYNTHASE, CHLOROPLASTIC"/>
    <property type="match status" value="1"/>
</dbReference>
<evidence type="ECO:0000256" key="6">
    <source>
        <dbReference type="ARBA" id="ARBA00013150"/>
    </source>
</evidence>
<dbReference type="SUPFAM" id="SSF52922">
    <property type="entry name" value="TK C-terminal domain-like"/>
    <property type="match status" value="1"/>
</dbReference>
<keyword evidence="11" id="KW-0786">Thiamine pyrophosphate</keyword>
<dbReference type="GO" id="GO:0019288">
    <property type="term" value="P:isopentenyl diphosphate biosynthetic process, methylerythritol 4-phosphate pathway"/>
    <property type="evidence" value="ECO:0007669"/>
    <property type="project" value="TreeGrafter"/>
</dbReference>
<accession>A0A6J6T2M7</accession>
<dbReference type="InterPro" id="IPR009014">
    <property type="entry name" value="Transketo_C/PFOR_II"/>
</dbReference>
<dbReference type="HAMAP" id="MF_00315">
    <property type="entry name" value="DXP_synth"/>
    <property type="match status" value="1"/>
</dbReference>
<dbReference type="Gene3D" id="3.40.50.970">
    <property type="match status" value="2"/>
</dbReference>
<dbReference type="EC" id="2.2.1.7" evidence="6"/>
<evidence type="ECO:0000256" key="9">
    <source>
        <dbReference type="ARBA" id="ARBA00022842"/>
    </source>
</evidence>
<dbReference type="Pfam" id="PF02779">
    <property type="entry name" value="Transket_pyr"/>
    <property type="match status" value="1"/>
</dbReference>
<dbReference type="AlphaFoldDB" id="A0A6J6T2M7"/>
<dbReference type="NCBIfam" id="NF003933">
    <property type="entry name" value="PRK05444.2-2"/>
    <property type="match status" value="1"/>
</dbReference>
<dbReference type="InterPro" id="IPR005477">
    <property type="entry name" value="Dxylulose-5-P_synthase"/>
</dbReference>
<evidence type="ECO:0000256" key="7">
    <source>
        <dbReference type="ARBA" id="ARBA00022679"/>
    </source>
</evidence>
<dbReference type="InterPro" id="IPR005475">
    <property type="entry name" value="Transketolase-like_Pyr-bd"/>
</dbReference>
<keyword evidence="9" id="KW-0460">Magnesium</keyword>
<keyword evidence="12" id="KW-0414">Isoprene biosynthesis</keyword>
<comment type="cofactor">
    <cofactor evidence="1">
        <name>Mg(2+)</name>
        <dbReference type="ChEBI" id="CHEBI:18420"/>
    </cofactor>
</comment>
<dbReference type="EMBL" id="CAEZZB010000017">
    <property type="protein sequence ID" value="CAB4741147.1"/>
    <property type="molecule type" value="Genomic_DNA"/>
</dbReference>
<protein>
    <recommendedName>
        <fullName evidence="6">1-deoxy-D-xylulose-5-phosphate synthase</fullName>
        <ecNumber evidence="6">2.2.1.7</ecNumber>
    </recommendedName>
</protein>
<dbReference type="PROSITE" id="PS00802">
    <property type="entry name" value="TRANSKETOLASE_2"/>
    <property type="match status" value="1"/>
</dbReference>